<keyword evidence="2" id="KW-1185">Reference proteome</keyword>
<organism evidence="1 2">
    <name type="scientific">Testicularia cyperi</name>
    <dbReference type="NCBI Taxonomy" id="1882483"/>
    <lineage>
        <taxon>Eukaryota</taxon>
        <taxon>Fungi</taxon>
        <taxon>Dikarya</taxon>
        <taxon>Basidiomycota</taxon>
        <taxon>Ustilaginomycotina</taxon>
        <taxon>Ustilaginomycetes</taxon>
        <taxon>Ustilaginales</taxon>
        <taxon>Anthracoideaceae</taxon>
        <taxon>Testicularia</taxon>
    </lineage>
</organism>
<accession>A0A317XVM4</accession>
<dbReference type="AlphaFoldDB" id="A0A317XVM4"/>
<name>A0A317XVM4_9BASI</name>
<dbReference type="EMBL" id="KZ819189">
    <property type="protein sequence ID" value="PWZ01940.1"/>
    <property type="molecule type" value="Genomic_DNA"/>
</dbReference>
<evidence type="ECO:0000313" key="1">
    <source>
        <dbReference type="EMBL" id="PWZ01940.1"/>
    </source>
</evidence>
<protein>
    <submittedName>
        <fullName evidence="1">Uncharacterized protein</fullName>
    </submittedName>
</protein>
<sequence>MYFCHRPIRLQNCSIRRLCSCCCCCCCRSSSSRNPFLCKTSPSPRPRRFQNEIRLLPATSVLVLLVRLLTLPHYRRTNLTLRHLLFMSTTRNHSEPHT</sequence>
<dbReference type="InParanoid" id="A0A317XVM4"/>
<reference evidence="1 2" key="1">
    <citation type="journal article" date="2018" name="Mol. Biol. Evol.">
        <title>Broad Genomic Sampling Reveals a Smut Pathogenic Ancestry of the Fungal Clade Ustilaginomycotina.</title>
        <authorList>
            <person name="Kijpornyongpan T."/>
            <person name="Mondo S.J."/>
            <person name="Barry K."/>
            <person name="Sandor L."/>
            <person name="Lee J."/>
            <person name="Lipzen A."/>
            <person name="Pangilinan J."/>
            <person name="LaButti K."/>
            <person name="Hainaut M."/>
            <person name="Henrissat B."/>
            <person name="Grigoriev I.V."/>
            <person name="Spatafora J.W."/>
            <person name="Aime M.C."/>
        </authorList>
    </citation>
    <scope>NUCLEOTIDE SEQUENCE [LARGE SCALE GENOMIC DNA]</scope>
    <source>
        <strain evidence="1 2">MCA 3645</strain>
    </source>
</reference>
<proteinExistence type="predicted"/>
<gene>
    <name evidence="1" type="ORF">BCV70DRAFT_53627</name>
</gene>
<dbReference type="Proteomes" id="UP000246740">
    <property type="component" value="Unassembled WGS sequence"/>
</dbReference>
<evidence type="ECO:0000313" key="2">
    <source>
        <dbReference type="Proteomes" id="UP000246740"/>
    </source>
</evidence>